<feature type="domain" description="SecDF P1 head subdomain" evidence="13">
    <location>
        <begin position="294"/>
        <end position="410"/>
    </location>
</feature>
<comment type="subunit">
    <text evidence="9">Forms a complex with SecF. Part of the essential Sec protein translocation apparatus which comprises SecA, SecYEG and auxiliary proteins SecDF. Other proteins may also be involved.</text>
</comment>
<dbReference type="NCBIfam" id="TIGR00916">
    <property type="entry name" value="2A0604s01"/>
    <property type="match status" value="1"/>
</dbReference>
<dbReference type="STRING" id="1184609.KILIM_011_00860"/>
<dbReference type="Gene3D" id="3.30.70.3220">
    <property type="match status" value="1"/>
</dbReference>
<evidence type="ECO:0000259" key="12">
    <source>
        <dbReference type="Pfam" id="PF21760"/>
    </source>
</evidence>
<proteinExistence type="inferred from homology"/>
<evidence type="ECO:0000256" key="3">
    <source>
        <dbReference type="ARBA" id="ARBA00022475"/>
    </source>
</evidence>
<dbReference type="InterPro" id="IPR005791">
    <property type="entry name" value="SecD"/>
</dbReference>
<evidence type="ECO:0000256" key="5">
    <source>
        <dbReference type="ARBA" id="ARBA00022927"/>
    </source>
</evidence>
<evidence type="ECO:0000313" key="14">
    <source>
        <dbReference type="EMBL" id="GAB94813.1"/>
    </source>
</evidence>
<dbReference type="GO" id="GO:0006605">
    <property type="term" value="P:protein targeting"/>
    <property type="evidence" value="ECO:0007669"/>
    <property type="project" value="UniProtKB-UniRule"/>
</dbReference>
<evidence type="ECO:0000256" key="4">
    <source>
        <dbReference type="ARBA" id="ARBA00022692"/>
    </source>
</evidence>
<dbReference type="InterPro" id="IPR022813">
    <property type="entry name" value="SecD/SecF_arch_bac"/>
</dbReference>
<feature type="domain" description="Protein translocase subunit SecDF P1" evidence="12">
    <location>
        <begin position="68"/>
        <end position="123"/>
    </location>
</feature>
<feature type="transmembrane region" description="Helical" evidence="9">
    <location>
        <begin position="560"/>
        <end position="584"/>
    </location>
</feature>
<protein>
    <recommendedName>
        <fullName evidence="9">Protein translocase subunit SecD</fullName>
    </recommendedName>
</protein>
<evidence type="ECO:0000256" key="1">
    <source>
        <dbReference type="ARBA" id="ARBA00004651"/>
    </source>
</evidence>
<dbReference type="SUPFAM" id="SSF82866">
    <property type="entry name" value="Multidrug efflux transporter AcrB transmembrane domain"/>
    <property type="match status" value="1"/>
</dbReference>
<dbReference type="GO" id="GO:0015450">
    <property type="term" value="F:protein-transporting ATPase activity"/>
    <property type="evidence" value="ECO:0007669"/>
    <property type="project" value="InterPro"/>
</dbReference>
<keyword evidence="7 9" id="KW-0811">Translocation</keyword>
<keyword evidence="4 9" id="KW-0812">Transmembrane</keyword>
<dbReference type="PRINTS" id="PR00702">
    <property type="entry name" value="ACRIFLAVINRP"/>
</dbReference>
<reference evidence="14 15" key="1">
    <citation type="submission" date="2012-08" db="EMBL/GenBank/DDBJ databases">
        <title>Whole genome shotgun sequence of Kineosphaera limosa NBRC 100340.</title>
        <authorList>
            <person name="Yoshida I."/>
            <person name="Isaki S."/>
            <person name="Hosoyama A."/>
            <person name="Tsuchikane K."/>
            <person name="Katsumata H."/>
            <person name="Ando Y."/>
            <person name="Ohji S."/>
            <person name="Hamada M."/>
            <person name="Tamura T."/>
            <person name="Yamazoe A."/>
            <person name="Yamazaki S."/>
            <person name="Fujita N."/>
        </authorList>
    </citation>
    <scope>NUCLEOTIDE SEQUENCE [LARGE SCALE GENOMIC DNA]</scope>
    <source>
        <strain evidence="14 15">NBRC 100340</strain>
    </source>
</reference>
<dbReference type="eggNOG" id="COG0342">
    <property type="taxonomic scope" value="Bacteria"/>
</dbReference>
<dbReference type="NCBIfam" id="TIGR01129">
    <property type="entry name" value="secD"/>
    <property type="match status" value="1"/>
</dbReference>
<dbReference type="InterPro" id="IPR048631">
    <property type="entry name" value="SecD_1st"/>
</dbReference>
<organism evidence="14 15">
    <name type="scientific">Kineosphaera limosa NBRC 100340</name>
    <dbReference type="NCBI Taxonomy" id="1184609"/>
    <lineage>
        <taxon>Bacteria</taxon>
        <taxon>Bacillati</taxon>
        <taxon>Actinomycetota</taxon>
        <taxon>Actinomycetes</taxon>
        <taxon>Micrococcales</taxon>
        <taxon>Dermatophilaceae</taxon>
        <taxon>Kineosphaera</taxon>
    </lineage>
</organism>
<dbReference type="HAMAP" id="MF_01463_B">
    <property type="entry name" value="SecD_B"/>
    <property type="match status" value="1"/>
</dbReference>
<evidence type="ECO:0000256" key="8">
    <source>
        <dbReference type="ARBA" id="ARBA00023136"/>
    </source>
</evidence>
<dbReference type="AlphaFoldDB" id="K6VF77"/>
<keyword evidence="6 9" id="KW-1133">Transmembrane helix</keyword>
<dbReference type="PANTHER" id="PTHR30081:SF1">
    <property type="entry name" value="PROTEIN TRANSLOCASE SUBUNIT SECD"/>
    <property type="match status" value="1"/>
</dbReference>
<comment type="caution">
    <text evidence="14">The sequence shown here is derived from an EMBL/GenBank/DDBJ whole genome shotgun (WGS) entry which is preliminary data.</text>
</comment>
<evidence type="ECO:0000259" key="13">
    <source>
        <dbReference type="Pfam" id="PF22599"/>
    </source>
</evidence>
<dbReference type="EMBL" id="BAHD01000011">
    <property type="protein sequence ID" value="GAB94813.1"/>
    <property type="molecule type" value="Genomic_DNA"/>
</dbReference>
<dbReference type="InterPro" id="IPR048634">
    <property type="entry name" value="SecD_SecF_C"/>
</dbReference>
<evidence type="ECO:0000313" key="15">
    <source>
        <dbReference type="Proteomes" id="UP000008366"/>
    </source>
</evidence>
<comment type="similarity">
    <text evidence="9">Belongs to the SecD/SecF family. SecD subfamily.</text>
</comment>
<dbReference type="Proteomes" id="UP000008366">
    <property type="component" value="Unassembled WGS sequence"/>
</dbReference>
<evidence type="ECO:0000259" key="11">
    <source>
        <dbReference type="Pfam" id="PF02355"/>
    </source>
</evidence>
<dbReference type="Pfam" id="PF02355">
    <property type="entry name" value="SecD_SecF_C"/>
    <property type="match status" value="1"/>
</dbReference>
<dbReference type="InterPro" id="IPR055344">
    <property type="entry name" value="SecD_SecF_C_bact"/>
</dbReference>
<dbReference type="Pfam" id="PF21760">
    <property type="entry name" value="SecD_1st"/>
    <property type="match status" value="1"/>
</dbReference>
<keyword evidence="3 9" id="KW-1003">Cell membrane</keyword>
<feature type="compositionally biased region" description="Low complexity" evidence="10">
    <location>
        <begin position="193"/>
        <end position="229"/>
    </location>
</feature>
<feature type="transmembrane region" description="Helical" evidence="9">
    <location>
        <begin position="485"/>
        <end position="508"/>
    </location>
</feature>
<dbReference type="InterPro" id="IPR054384">
    <property type="entry name" value="SecDF_P1_head"/>
</dbReference>
<dbReference type="InterPro" id="IPR001036">
    <property type="entry name" value="Acrflvin-R"/>
</dbReference>
<feature type="domain" description="Protein export membrane protein SecD/SecF C-terminal" evidence="11">
    <location>
        <begin position="412"/>
        <end position="587"/>
    </location>
</feature>
<dbReference type="GO" id="GO:0065002">
    <property type="term" value="P:intracellular protein transmembrane transport"/>
    <property type="evidence" value="ECO:0007669"/>
    <property type="project" value="UniProtKB-UniRule"/>
</dbReference>
<sequence length="633" mass="66373">MANPKTRPFRSTLAIFTLITLMLTGGLIASVQFSDGSWTPKLGLDLEGGTQMVLQPQTADGTVNAEQLDQAVDIMRARVDGQGVAEAEVATLGNNVVVAVPGAMTREQEDALRQSSQMRFRPVITVVAGSPMEVSPIPGEGDPTEPAADPTAPTPDATEPAASPTGGATASPATPAPSPTTAGAVLPRGLQQATPTPTGTPTASPTATPTGSPAATPEPTETPGLGLPTSEEGTPTITPQDAADPQKLIEYASSEAWLTAQWSQRLEEFDCRAQPVYDPSKEDPLQPSVACSDDGAAKYLLGPAVISGDQLADASSGPIVSQQTGAPTGGYQVNLQMDGGEATAAYATVSRYMVGLPEPRNQLAIVLDNHVVSAPRFENAIPDGRAQITGNFTAESAMALANQLKFGALPMSFTVQSTESVSPTIGGDQLRLAMIAGAVGLLLVVLYSLWQYRALGLVTVASLLVTAGLTYLVLTLFGWGYNLRLTMAGITGAIVAIGTTVDSFIVYFERVRDELRDGRRLQSAVQSGWARASRTIYISSAVSFLAATVLYALATSNVRGFAFVLMLTTVLDLFVTVMFTHPLLSLLSHVKFFRDGHRLSGFHPDTIGAIPAYRGRGRTRLSDSATTPQEVSA</sequence>
<evidence type="ECO:0000256" key="2">
    <source>
        <dbReference type="ARBA" id="ARBA00022448"/>
    </source>
</evidence>
<evidence type="ECO:0000256" key="10">
    <source>
        <dbReference type="SAM" id="MobiDB-lite"/>
    </source>
</evidence>
<dbReference type="GO" id="GO:0005886">
    <property type="term" value="C:plasma membrane"/>
    <property type="evidence" value="ECO:0007669"/>
    <property type="project" value="UniProtKB-SubCell"/>
</dbReference>
<keyword evidence="2 9" id="KW-0813">Transport</keyword>
<feature type="compositionally biased region" description="Low complexity" evidence="10">
    <location>
        <begin position="144"/>
        <end position="184"/>
    </location>
</feature>
<feature type="transmembrane region" description="Helical" evidence="9">
    <location>
        <begin position="430"/>
        <end position="450"/>
    </location>
</feature>
<accession>K6VF77</accession>
<comment type="function">
    <text evidence="9">Part of the Sec protein translocase complex. Interacts with the SecYEG preprotein conducting channel. SecDF uses the proton motive force (PMF) to complete protein translocation after the ATP-dependent function of SecA.</text>
</comment>
<gene>
    <name evidence="9 14" type="primary">secD</name>
    <name evidence="14" type="ORF">KILIM_011_00860</name>
</gene>
<evidence type="ECO:0000256" key="9">
    <source>
        <dbReference type="HAMAP-Rule" id="MF_01463"/>
    </source>
</evidence>
<keyword evidence="15" id="KW-1185">Reference proteome</keyword>
<dbReference type="PANTHER" id="PTHR30081">
    <property type="entry name" value="PROTEIN-EXPORT MEMBRANE PROTEIN SEC"/>
    <property type="match status" value="1"/>
</dbReference>
<feature type="transmembrane region" description="Helical" evidence="9">
    <location>
        <begin position="457"/>
        <end position="479"/>
    </location>
</feature>
<dbReference type="GO" id="GO:0043952">
    <property type="term" value="P:protein transport by the Sec complex"/>
    <property type="evidence" value="ECO:0007669"/>
    <property type="project" value="UniProtKB-UniRule"/>
</dbReference>
<keyword evidence="8 9" id="KW-0472">Membrane</keyword>
<name>K6VF77_9MICO</name>
<evidence type="ECO:0000256" key="6">
    <source>
        <dbReference type="ARBA" id="ARBA00022989"/>
    </source>
</evidence>
<dbReference type="Gene3D" id="3.30.1360.200">
    <property type="match status" value="1"/>
</dbReference>
<comment type="caution">
    <text evidence="9">Lacks conserved residue(s) required for the propagation of feature annotation.</text>
</comment>
<keyword evidence="5 9" id="KW-0653">Protein transport</keyword>
<feature type="transmembrane region" description="Helical" evidence="9">
    <location>
        <begin position="536"/>
        <end position="554"/>
    </location>
</feature>
<comment type="subcellular location">
    <subcellularLocation>
        <location evidence="1 9">Cell membrane</location>
        <topology evidence="1 9">Multi-pass membrane protein</topology>
    </subcellularLocation>
</comment>
<dbReference type="RefSeq" id="WP_006591345.1">
    <property type="nucleotide sequence ID" value="NZ_BAHD01000011.1"/>
</dbReference>
<feature type="region of interest" description="Disordered" evidence="10">
    <location>
        <begin position="131"/>
        <end position="243"/>
    </location>
</feature>
<evidence type="ECO:0000256" key="7">
    <source>
        <dbReference type="ARBA" id="ARBA00023010"/>
    </source>
</evidence>
<dbReference type="Pfam" id="PF22599">
    <property type="entry name" value="SecDF_P1_head"/>
    <property type="match status" value="1"/>
</dbReference>